<evidence type="ECO:0000313" key="2">
    <source>
        <dbReference type="Proteomes" id="UP000887574"/>
    </source>
</evidence>
<evidence type="ECO:0000256" key="1">
    <source>
        <dbReference type="SAM" id="Coils"/>
    </source>
</evidence>
<proteinExistence type="predicted"/>
<dbReference type="Proteomes" id="UP000887574">
    <property type="component" value="Unplaced"/>
</dbReference>
<protein>
    <submittedName>
        <fullName evidence="3">Uncharacterized protein</fullName>
    </submittedName>
</protein>
<reference evidence="3" key="1">
    <citation type="submission" date="2022-11" db="UniProtKB">
        <authorList>
            <consortium name="WormBaseParasite"/>
        </authorList>
    </citation>
    <scope>IDENTIFICATION</scope>
</reference>
<organism evidence="2 3">
    <name type="scientific">Ditylenchus dipsaci</name>
    <dbReference type="NCBI Taxonomy" id="166011"/>
    <lineage>
        <taxon>Eukaryota</taxon>
        <taxon>Metazoa</taxon>
        <taxon>Ecdysozoa</taxon>
        <taxon>Nematoda</taxon>
        <taxon>Chromadorea</taxon>
        <taxon>Rhabditida</taxon>
        <taxon>Tylenchina</taxon>
        <taxon>Tylenchomorpha</taxon>
        <taxon>Sphaerularioidea</taxon>
        <taxon>Anguinidae</taxon>
        <taxon>Anguininae</taxon>
        <taxon>Ditylenchus</taxon>
    </lineage>
</organism>
<accession>A0A915DSB0</accession>
<keyword evidence="2" id="KW-1185">Reference proteome</keyword>
<keyword evidence="1" id="KW-0175">Coiled coil</keyword>
<feature type="coiled-coil region" evidence="1">
    <location>
        <begin position="54"/>
        <end position="138"/>
    </location>
</feature>
<name>A0A915DSB0_9BILA</name>
<evidence type="ECO:0000313" key="3">
    <source>
        <dbReference type="WBParaSite" id="jg22400"/>
    </source>
</evidence>
<dbReference type="AlphaFoldDB" id="A0A915DSB0"/>
<sequence>MEKQIIKETNQIRDDDILATCLKEQWEREKQILVDGEQEMKKLNEMSTKMVKKKSKIEQKLISLGEEKKALSQNLSSLNESLVECQVEQIIQLTSVNEELRRALDMAEKNADRLEQQVNELQDRLKEEDHKKSEIQSSAAKVEIFFAEFVKKCEAEKKDLSARFWLLLGKWSNPNWLKGEHETKDGIEKLKHTADSNAELEKENTKLKDDIEKLKQQLVLAPEANPET</sequence>
<feature type="coiled-coil region" evidence="1">
    <location>
        <begin position="190"/>
        <end position="217"/>
    </location>
</feature>
<dbReference type="WBParaSite" id="jg22400">
    <property type="protein sequence ID" value="jg22400"/>
    <property type="gene ID" value="jg22400"/>
</dbReference>
<dbReference type="Gene3D" id="1.20.5.340">
    <property type="match status" value="1"/>
</dbReference>